<proteinExistence type="predicted"/>
<evidence type="ECO:0000313" key="2">
    <source>
        <dbReference type="Proteomes" id="UP000070220"/>
    </source>
</evidence>
<organism evidence="1 2">
    <name type="scientific">Streptococcus oralis</name>
    <dbReference type="NCBI Taxonomy" id="1303"/>
    <lineage>
        <taxon>Bacteria</taxon>
        <taxon>Bacillati</taxon>
        <taxon>Bacillota</taxon>
        <taxon>Bacilli</taxon>
        <taxon>Lactobacillales</taxon>
        <taxon>Streptococcaceae</taxon>
        <taxon>Streptococcus</taxon>
    </lineage>
</organism>
<gene>
    <name evidence="1" type="ORF">SORDD30_01626</name>
</gene>
<protein>
    <submittedName>
        <fullName evidence="1">Uncharacterized protein</fullName>
    </submittedName>
</protein>
<dbReference type="AlphaFoldDB" id="A0A139Q4M0"/>
<name>A0A139Q4M0_STROR</name>
<reference evidence="1 2" key="1">
    <citation type="submission" date="2016-01" db="EMBL/GenBank/DDBJ databases">
        <title>Highly variable Streptococcus oralis are common among viridans streptococci isolated from primates.</title>
        <authorList>
            <person name="Denapaite D."/>
            <person name="Rieger M."/>
            <person name="Koendgen S."/>
            <person name="Brueckner R."/>
            <person name="Ochigava I."/>
            <person name="Kappeler P."/>
            <person name="Maetz-Rensing K."/>
            <person name="Leendertz F."/>
            <person name="Hakenbeck R."/>
        </authorList>
    </citation>
    <scope>NUCLEOTIDE SEQUENCE [LARGE SCALE GENOMIC DNA]</scope>
    <source>
        <strain evidence="1 2">DD30</strain>
    </source>
</reference>
<comment type="caution">
    <text evidence="1">The sequence shown here is derived from an EMBL/GenBank/DDBJ whole genome shotgun (WGS) entry which is preliminary data.</text>
</comment>
<evidence type="ECO:0000313" key="1">
    <source>
        <dbReference type="EMBL" id="KXT97341.1"/>
    </source>
</evidence>
<sequence length="47" mass="5363">MSYLIRTTIISSARTPQIKDGVSNSNTMRFSDVHKPSFLNQTSFFHT</sequence>
<dbReference type="Proteomes" id="UP000070220">
    <property type="component" value="Unassembled WGS sequence"/>
</dbReference>
<dbReference type="PATRIC" id="fig|1303.83.peg.1695"/>
<accession>A0A139Q4M0</accession>
<dbReference type="EMBL" id="LQRP01000049">
    <property type="protein sequence ID" value="KXT97341.1"/>
    <property type="molecule type" value="Genomic_DNA"/>
</dbReference>